<dbReference type="Proteomes" id="UP000318995">
    <property type="component" value="Unassembled WGS sequence"/>
</dbReference>
<evidence type="ECO:0000313" key="10">
    <source>
        <dbReference type="EMBL" id="TWT42673.1"/>
    </source>
</evidence>
<feature type="active site" evidence="6">
    <location>
        <position position="199"/>
    </location>
</feature>
<evidence type="ECO:0000256" key="2">
    <source>
        <dbReference type="ARBA" id="ARBA00009370"/>
    </source>
</evidence>
<comment type="catalytic activity">
    <reaction evidence="1 7">
        <text>Cleavage of hydrophobic, N-terminal signal or leader sequences from secreted and periplasmic proteins.</text>
        <dbReference type="EC" id="3.4.21.89"/>
    </reaction>
</comment>
<evidence type="ECO:0000256" key="5">
    <source>
        <dbReference type="ARBA" id="ARBA00022801"/>
    </source>
</evidence>
<dbReference type="Pfam" id="PF10502">
    <property type="entry name" value="Peptidase_S26"/>
    <property type="match status" value="1"/>
</dbReference>
<dbReference type="NCBIfam" id="TIGR02227">
    <property type="entry name" value="sigpep_I_bact"/>
    <property type="match status" value="1"/>
</dbReference>
<comment type="subcellular location">
    <subcellularLocation>
        <location evidence="7">Membrane</location>
        <topology evidence="7">Single-pass type II membrane protein</topology>
    </subcellularLocation>
</comment>
<name>A0A5C5VXP3_9BACT</name>
<evidence type="ECO:0000256" key="4">
    <source>
        <dbReference type="ARBA" id="ARBA00019232"/>
    </source>
</evidence>
<dbReference type="PANTHER" id="PTHR43390">
    <property type="entry name" value="SIGNAL PEPTIDASE I"/>
    <property type="match status" value="1"/>
</dbReference>
<keyword evidence="7" id="KW-0645">Protease</keyword>
<evidence type="ECO:0000256" key="8">
    <source>
        <dbReference type="SAM" id="MobiDB-lite"/>
    </source>
</evidence>
<dbReference type="GO" id="GO:0016020">
    <property type="term" value="C:membrane"/>
    <property type="evidence" value="ECO:0007669"/>
    <property type="project" value="UniProtKB-SubCell"/>
</dbReference>
<gene>
    <name evidence="10" type="primary">sipV</name>
    <name evidence="10" type="ORF">Pla111_26460</name>
</gene>
<feature type="compositionally biased region" description="Basic and acidic residues" evidence="8">
    <location>
        <begin position="478"/>
        <end position="495"/>
    </location>
</feature>
<feature type="active site" evidence="6">
    <location>
        <position position="68"/>
    </location>
</feature>
<dbReference type="InterPro" id="IPR019533">
    <property type="entry name" value="Peptidase_S26"/>
</dbReference>
<reference evidence="10 11" key="1">
    <citation type="submission" date="2019-02" db="EMBL/GenBank/DDBJ databases">
        <title>Deep-cultivation of Planctomycetes and their phenomic and genomic characterization uncovers novel biology.</title>
        <authorList>
            <person name="Wiegand S."/>
            <person name="Jogler M."/>
            <person name="Boedeker C."/>
            <person name="Pinto D."/>
            <person name="Vollmers J."/>
            <person name="Rivas-Marin E."/>
            <person name="Kohn T."/>
            <person name="Peeters S.H."/>
            <person name="Heuer A."/>
            <person name="Rast P."/>
            <person name="Oberbeckmann S."/>
            <person name="Bunk B."/>
            <person name="Jeske O."/>
            <person name="Meyerdierks A."/>
            <person name="Storesund J.E."/>
            <person name="Kallscheuer N."/>
            <person name="Luecker S."/>
            <person name="Lage O.M."/>
            <person name="Pohl T."/>
            <person name="Merkel B.J."/>
            <person name="Hornburger P."/>
            <person name="Mueller R.-W."/>
            <person name="Bruemmer F."/>
            <person name="Labrenz M."/>
            <person name="Spormann A.M."/>
            <person name="Op Den Camp H."/>
            <person name="Overmann J."/>
            <person name="Amann R."/>
            <person name="Jetten M.S.M."/>
            <person name="Mascher T."/>
            <person name="Medema M.H."/>
            <person name="Devos D.P."/>
            <person name="Kaster A.-K."/>
            <person name="Ovreas L."/>
            <person name="Rohde M."/>
            <person name="Galperin M.Y."/>
            <person name="Jogler C."/>
        </authorList>
    </citation>
    <scope>NUCLEOTIDE SEQUENCE [LARGE SCALE GENOMIC DNA]</scope>
    <source>
        <strain evidence="10 11">Pla111</strain>
    </source>
</reference>
<dbReference type="GO" id="GO:0009003">
    <property type="term" value="F:signal peptidase activity"/>
    <property type="evidence" value="ECO:0007669"/>
    <property type="project" value="UniProtKB-EC"/>
</dbReference>
<dbReference type="InterPro" id="IPR000223">
    <property type="entry name" value="Pept_S26A_signal_pept_1"/>
</dbReference>
<organism evidence="10 11">
    <name type="scientific">Botrimarina hoheduenensis</name>
    <dbReference type="NCBI Taxonomy" id="2528000"/>
    <lineage>
        <taxon>Bacteria</taxon>
        <taxon>Pseudomonadati</taxon>
        <taxon>Planctomycetota</taxon>
        <taxon>Planctomycetia</taxon>
        <taxon>Pirellulales</taxon>
        <taxon>Lacipirellulaceae</taxon>
        <taxon>Botrimarina</taxon>
    </lineage>
</organism>
<feature type="region of interest" description="Disordered" evidence="8">
    <location>
        <begin position="1"/>
        <end position="35"/>
    </location>
</feature>
<dbReference type="GO" id="GO:0004252">
    <property type="term" value="F:serine-type endopeptidase activity"/>
    <property type="evidence" value="ECO:0007669"/>
    <property type="project" value="InterPro"/>
</dbReference>
<dbReference type="GO" id="GO:0006465">
    <property type="term" value="P:signal peptide processing"/>
    <property type="evidence" value="ECO:0007669"/>
    <property type="project" value="InterPro"/>
</dbReference>
<evidence type="ECO:0000259" key="9">
    <source>
        <dbReference type="Pfam" id="PF10502"/>
    </source>
</evidence>
<comment type="caution">
    <text evidence="10">The sequence shown here is derived from an EMBL/GenBank/DDBJ whole genome shotgun (WGS) entry which is preliminary data.</text>
</comment>
<dbReference type="AlphaFoldDB" id="A0A5C5VXP3"/>
<dbReference type="InterPro" id="IPR019757">
    <property type="entry name" value="Pept_S26A_signal_pept_1_Lys-AS"/>
</dbReference>
<dbReference type="EC" id="3.4.21.89" evidence="3 7"/>
<dbReference type="SUPFAM" id="SSF51306">
    <property type="entry name" value="LexA/Signal peptidase"/>
    <property type="match status" value="2"/>
</dbReference>
<evidence type="ECO:0000256" key="7">
    <source>
        <dbReference type="RuleBase" id="RU362042"/>
    </source>
</evidence>
<dbReference type="EMBL" id="SJPH01000006">
    <property type="protein sequence ID" value="TWT42673.1"/>
    <property type="molecule type" value="Genomic_DNA"/>
</dbReference>
<evidence type="ECO:0000256" key="3">
    <source>
        <dbReference type="ARBA" id="ARBA00013208"/>
    </source>
</evidence>
<accession>A0A5C5VXP3</accession>
<proteinExistence type="inferred from homology"/>
<comment type="similarity">
    <text evidence="2 7">Belongs to the peptidase S26 family.</text>
</comment>
<dbReference type="CDD" id="cd06530">
    <property type="entry name" value="S26_SPase_I"/>
    <property type="match status" value="1"/>
</dbReference>
<protein>
    <recommendedName>
        <fullName evidence="4 7">Signal peptidase I</fullName>
        <ecNumber evidence="3 7">3.4.21.89</ecNumber>
    </recommendedName>
</protein>
<keyword evidence="11" id="KW-1185">Reference proteome</keyword>
<keyword evidence="5 7" id="KW-0378">Hydrolase</keyword>
<sequence>MANKKTRTSNRASDAPATTAALNATTPPQKHPSARFGRETVDALVIAFAMAFLIRTFQAEQFVIPTGSMAPTLMGAHKDVHCAVCGQRYRINGSTQNAVAEQATAQLQARQISAADAKQVVLANECVAGACPNCRYVMPLDERGLERFVSAGAEASASNLDYPGDRLVVNKYAYSFGDPQRWDVIVFKYPGNATRNYIKRLVGLPGEELRVFQGDLYTRPTGASEPFSIASKPATTVLAMRQLVHDTDHDPAVLFQAGWPLRWQGEGAWKVDVEPAGKVVNQRYRLGSAASQTQWLRYCHTLPTEPVWDRVLGAPEKKLGAVPEASLITDFTPYNTEVSRKEVALRQAFTLSPVVGEQRIDIGKLGRLGVHWVGDLLVEAEVTVDKLAEGAAESEFTLELVEAGTHYQTVIDLRTGTAQVVRRGFESETIEPIATATTPIQGTGSWSLRMANFDDRIRLWVDGTEIDLDGAYDQNAALDERSQRLPRTSEDDRGDLAPAAVGGRGAELTIPRLAIWRDIYYLADSDKTNTPGIVTDLDLEGVADDLVARNDRRGWPAALIDLARQPEDWLLLANRRHVEFSLAEDQLFVMGDNSGYSLDARLWAGGNGPDGGTPGGSYLESRLLIGKATWVYWPRAWYTLPTGVSGVRIPVVPNFPDMRLVR</sequence>
<feature type="compositionally biased region" description="Low complexity" evidence="8">
    <location>
        <begin position="15"/>
        <end position="28"/>
    </location>
</feature>
<feature type="region of interest" description="Disordered" evidence="8">
    <location>
        <begin position="477"/>
        <end position="500"/>
    </location>
</feature>
<dbReference type="RefSeq" id="WP_197525018.1">
    <property type="nucleotide sequence ID" value="NZ_SJPH01000006.1"/>
</dbReference>
<dbReference type="Gene3D" id="2.10.109.10">
    <property type="entry name" value="Umud Fragment, subunit A"/>
    <property type="match status" value="2"/>
</dbReference>
<dbReference type="InterPro" id="IPR036286">
    <property type="entry name" value="LexA/Signal_pep-like_sf"/>
</dbReference>
<evidence type="ECO:0000313" key="11">
    <source>
        <dbReference type="Proteomes" id="UP000318995"/>
    </source>
</evidence>
<feature type="domain" description="Peptidase S26" evidence="9">
    <location>
        <begin position="162"/>
        <end position="227"/>
    </location>
</feature>
<dbReference type="PROSITE" id="PS00760">
    <property type="entry name" value="SPASE_I_2"/>
    <property type="match status" value="1"/>
</dbReference>
<evidence type="ECO:0000256" key="1">
    <source>
        <dbReference type="ARBA" id="ARBA00000677"/>
    </source>
</evidence>
<evidence type="ECO:0000256" key="6">
    <source>
        <dbReference type="PIRSR" id="PIRSR600223-1"/>
    </source>
</evidence>
<dbReference type="PANTHER" id="PTHR43390:SF1">
    <property type="entry name" value="CHLOROPLAST PROCESSING PEPTIDASE"/>
    <property type="match status" value="1"/>
</dbReference>